<protein>
    <submittedName>
        <fullName evidence="2">Uncharacterized protein</fullName>
    </submittedName>
</protein>
<dbReference type="EMBL" id="JACHJH010000003">
    <property type="protein sequence ID" value="MBB4893348.1"/>
    <property type="molecule type" value="Genomic_DNA"/>
</dbReference>
<name>A0A7W7LN78_9ACTN</name>
<sequence length="51" mass="5917">MIATHTQLRLARPLVRDLRYPWEKLAPPERLTPARARPTAGLEEPLHRHPS</sequence>
<evidence type="ECO:0000313" key="3">
    <source>
        <dbReference type="Proteomes" id="UP000556084"/>
    </source>
</evidence>
<dbReference type="AlphaFoldDB" id="A0A7W7LN78"/>
<organism evidence="2 3">
    <name type="scientific">Streptomyces olivoverticillatus</name>
    <dbReference type="NCBI Taxonomy" id="66427"/>
    <lineage>
        <taxon>Bacteria</taxon>
        <taxon>Bacillati</taxon>
        <taxon>Actinomycetota</taxon>
        <taxon>Actinomycetes</taxon>
        <taxon>Kitasatosporales</taxon>
        <taxon>Streptomycetaceae</taxon>
        <taxon>Streptomyces</taxon>
    </lineage>
</organism>
<keyword evidence="3" id="KW-1185">Reference proteome</keyword>
<proteinExistence type="predicted"/>
<gene>
    <name evidence="2" type="ORF">FHS39_002379</name>
</gene>
<comment type="caution">
    <text evidence="2">The sequence shown here is derived from an EMBL/GenBank/DDBJ whole genome shotgun (WGS) entry which is preliminary data.</text>
</comment>
<reference evidence="2 3" key="1">
    <citation type="submission" date="2020-08" db="EMBL/GenBank/DDBJ databases">
        <title>Genomic Encyclopedia of Type Strains, Phase III (KMG-III): the genomes of soil and plant-associated and newly described type strains.</title>
        <authorList>
            <person name="Whitman W."/>
        </authorList>
    </citation>
    <scope>NUCLEOTIDE SEQUENCE [LARGE SCALE GENOMIC DNA]</scope>
    <source>
        <strain evidence="2 3">CECT 3266</strain>
    </source>
</reference>
<feature type="region of interest" description="Disordered" evidence="1">
    <location>
        <begin position="27"/>
        <end position="51"/>
    </location>
</feature>
<evidence type="ECO:0000256" key="1">
    <source>
        <dbReference type="SAM" id="MobiDB-lite"/>
    </source>
</evidence>
<dbReference type="Proteomes" id="UP000556084">
    <property type="component" value="Unassembled WGS sequence"/>
</dbReference>
<evidence type="ECO:0000313" key="2">
    <source>
        <dbReference type="EMBL" id="MBB4893348.1"/>
    </source>
</evidence>
<accession>A0A7W7LN78</accession>